<dbReference type="PANTHER" id="PTHR44688:SF16">
    <property type="entry name" value="DNA-BINDING TRANSCRIPTIONAL ACTIVATOR DEVR_DOSR"/>
    <property type="match status" value="1"/>
</dbReference>
<keyword evidence="2" id="KW-0238">DNA-binding</keyword>
<evidence type="ECO:0000256" key="3">
    <source>
        <dbReference type="ARBA" id="ARBA00023163"/>
    </source>
</evidence>
<dbReference type="Proteomes" id="UP000664832">
    <property type="component" value="Unassembled WGS sequence"/>
</dbReference>
<name>A0ABS3I0H7_9ENTE</name>
<evidence type="ECO:0000313" key="5">
    <source>
        <dbReference type="EMBL" id="MBO0482228.1"/>
    </source>
</evidence>
<protein>
    <submittedName>
        <fullName evidence="5">Response regulator transcription factor</fullName>
    </submittedName>
</protein>
<reference evidence="5 6" key="1">
    <citation type="submission" date="2021-03" db="EMBL/GenBank/DDBJ databases">
        <title>Enterococcal diversity collection.</title>
        <authorList>
            <person name="Gilmore M.S."/>
            <person name="Schwartzman J."/>
            <person name="Van Tyne D."/>
            <person name="Martin M."/>
            <person name="Earl A.M."/>
            <person name="Manson A.L."/>
            <person name="Straub T."/>
            <person name="Salamzade R."/>
            <person name="Saavedra J."/>
            <person name="Lebreton F."/>
            <person name="Prichula J."/>
            <person name="Schaufler K."/>
            <person name="Gaca A."/>
            <person name="Sgardioli B."/>
            <person name="Wagenaar J."/>
            <person name="Strong T."/>
        </authorList>
    </citation>
    <scope>NUCLEOTIDE SEQUENCE [LARGE SCALE GENOMIC DNA]</scope>
    <source>
        <strain evidence="5 6">MSG2901</strain>
    </source>
</reference>
<dbReference type="PROSITE" id="PS50043">
    <property type="entry name" value="HTH_LUXR_2"/>
    <property type="match status" value="1"/>
</dbReference>
<gene>
    <name evidence="5" type="ORF">JZO71_07840</name>
</gene>
<dbReference type="InterPro" id="IPR016032">
    <property type="entry name" value="Sig_transdc_resp-reg_C-effctor"/>
</dbReference>
<feature type="domain" description="HTH luxR-type" evidence="4">
    <location>
        <begin position="1"/>
        <end position="62"/>
    </location>
</feature>
<evidence type="ECO:0000313" key="6">
    <source>
        <dbReference type="Proteomes" id="UP000664832"/>
    </source>
</evidence>
<accession>A0ABS3I0H7</accession>
<proteinExistence type="predicted"/>
<dbReference type="EMBL" id="JAFLWI010000009">
    <property type="protein sequence ID" value="MBO0482228.1"/>
    <property type="molecule type" value="Genomic_DNA"/>
</dbReference>
<dbReference type="Gene3D" id="1.10.10.10">
    <property type="entry name" value="Winged helix-like DNA-binding domain superfamily/Winged helix DNA-binding domain"/>
    <property type="match status" value="1"/>
</dbReference>
<dbReference type="PRINTS" id="PR00038">
    <property type="entry name" value="HTHLUXR"/>
</dbReference>
<keyword evidence="1" id="KW-0805">Transcription regulation</keyword>
<evidence type="ECO:0000259" key="4">
    <source>
        <dbReference type="PROSITE" id="PS50043"/>
    </source>
</evidence>
<dbReference type="InterPro" id="IPR036388">
    <property type="entry name" value="WH-like_DNA-bd_sf"/>
</dbReference>
<dbReference type="RefSeq" id="WP_206898949.1">
    <property type="nucleotide sequence ID" value="NZ_JAFLWI010000009.1"/>
</dbReference>
<dbReference type="CDD" id="cd06170">
    <property type="entry name" value="LuxR_C_like"/>
    <property type="match status" value="1"/>
</dbReference>
<evidence type="ECO:0000256" key="2">
    <source>
        <dbReference type="ARBA" id="ARBA00023125"/>
    </source>
</evidence>
<keyword evidence="3" id="KW-0804">Transcription</keyword>
<sequence length="77" mass="8758">MESLTAKERKILQLIADAKTQKKVAIQLYMSQRTISTHMQHILNKLCVHSTVSAVIKALELGVVEINSEKAYDHYFT</sequence>
<evidence type="ECO:0000256" key="1">
    <source>
        <dbReference type="ARBA" id="ARBA00023015"/>
    </source>
</evidence>
<dbReference type="InterPro" id="IPR000792">
    <property type="entry name" value="Tscrpt_reg_LuxR_C"/>
</dbReference>
<dbReference type="Pfam" id="PF00196">
    <property type="entry name" value="GerE"/>
    <property type="match status" value="1"/>
</dbReference>
<comment type="caution">
    <text evidence="5">The sequence shown here is derived from an EMBL/GenBank/DDBJ whole genome shotgun (WGS) entry which is preliminary data.</text>
</comment>
<dbReference type="PANTHER" id="PTHR44688">
    <property type="entry name" value="DNA-BINDING TRANSCRIPTIONAL ACTIVATOR DEVR_DOSR"/>
    <property type="match status" value="1"/>
</dbReference>
<dbReference type="SMART" id="SM00421">
    <property type="entry name" value="HTH_LUXR"/>
    <property type="match status" value="1"/>
</dbReference>
<dbReference type="SUPFAM" id="SSF46894">
    <property type="entry name" value="C-terminal effector domain of the bipartite response regulators"/>
    <property type="match status" value="1"/>
</dbReference>
<organism evidence="5 6">
    <name type="scientific">Candidatus Enterococcus courvalinii</name>
    <dbReference type="NCBI Taxonomy" id="2815329"/>
    <lineage>
        <taxon>Bacteria</taxon>
        <taxon>Bacillati</taxon>
        <taxon>Bacillota</taxon>
        <taxon>Bacilli</taxon>
        <taxon>Lactobacillales</taxon>
        <taxon>Enterococcaceae</taxon>
        <taxon>Enterococcus</taxon>
    </lineage>
</organism>
<keyword evidence="6" id="KW-1185">Reference proteome</keyword>